<feature type="transmembrane region" description="Helical" evidence="8">
    <location>
        <begin position="44"/>
        <end position="69"/>
    </location>
</feature>
<evidence type="ECO:0000313" key="10">
    <source>
        <dbReference type="Proteomes" id="UP001159364"/>
    </source>
</evidence>
<keyword evidence="4" id="KW-0732">Signal</keyword>
<keyword evidence="7" id="KW-0539">Nucleus</keyword>
<evidence type="ECO:0000256" key="1">
    <source>
        <dbReference type="ARBA" id="ARBA00004575"/>
    </source>
</evidence>
<feature type="transmembrane region" description="Helical" evidence="8">
    <location>
        <begin position="290"/>
        <end position="313"/>
    </location>
</feature>
<dbReference type="AlphaFoldDB" id="A0AAV8TQU1"/>
<proteinExistence type="inferred from homology"/>
<accession>A0AAV8TQU1</accession>
<evidence type="ECO:0000256" key="6">
    <source>
        <dbReference type="ARBA" id="ARBA00023136"/>
    </source>
</evidence>
<sequence length="518" mass="57722">MQFLKLNSQKCPPQNSLFSIGAFSLSPVYPGTMDPPRPYRSSGYIFRILLVAFPVFFSFVSSHEVSLVVGESNKLQLSPSLQVLNSPGTKPGTSSLCSRVHIHGLARIKNLDKFSHSLKVNLSCSSSSLRQPKVEVCFHRNASLGIGRCPQGKWEKVDKGSWARAMSAFDHKLLDIRMAGSSSENVELSIKEEFFLYRVIFLIFGILLLSMASSLSKSLAFYYGSAMTIGIFLVVLVILFQGMKLLPTGRKNSLAIFIYSSLVGLGSFLLRYLPALLRSILVEMGISEDMYYPLALFLVAFVVLAGAWMGFWAVRKLVLKEDGSVDISTANFVAWSIRCFAAVMILQSSLDPLLAAEALISGIIISSILRRVFRVKFLRRLYKKSLKLVKSIHLLSDVPDLSPFGGSPDKYGFRSPDDSKINRSRPKRFTLASSNSPMQDFSRKQSRELADLDVYPSAIHRTPERRKFSKGEWEKFTKDSTRKAVQELVLSPDFSQWAAANAERITVTPLSIGTSAWC</sequence>
<evidence type="ECO:0000256" key="2">
    <source>
        <dbReference type="ARBA" id="ARBA00005748"/>
    </source>
</evidence>
<evidence type="ECO:0000256" key="5">
    <source>
        <dbReference type="ARBA" id="ARBA00022989"/>
    </source>
</evidence>
<keyword evidence="3 8" id="KW-0812">Transmembrane</keyword>
<dbReference type="GO" id="GO:0005637">
    <property type="term" value="C:nuclear inner membrane"/>
    <property type="evidence" value="ECO:0007669"/>
    <property type="project" value="UniProtKB-SubCell"/>
</dbReference>
<feature type="transmembrane region" description="Helical" evidence="8">
    <location>
        <begin position="252"/>
        <end position="270"/>
    </location>
</feature>
<evidence type="ECO:0000256" key="7">
    <source>
        <dbReference type="ARBA" id="ARBA00023242"/>
    </source>
</evidence>
<feature type="transmembrane region" description="Helical" evidence="8">
    <location>
        <begin position="353"/>
        <end position="373"/>
    </location>
</feature>
<name>A0AAV8TQU1_9ROSI</name>
<comment type="similarity">
    <text evidence="2">Belongs to the NEMP family.</text>
</comment>
<keyword evidence="6 8" id="KW-0472">Membrane</keyword>
<feature type="transmembrane region" description="Helical" evidence="8">
    <location>
        <begin position="221"/>
        <end position="240"/>
    </location>
</feature>
<feature type="transmembrane region" description="Helical" evidence="8">
    <location>
        <begin position="195"/>
        <end position="215"/>
    </location>
</feature>
<dbReference type="InterPro" id="IPR019358">
    <property type="entry name" value="NEMP_fam"/>
</dbReference>
<feature type="transmembrane region" description="Helical" evidence="8">
    <location>
        <begin position="325"/>
        <end position="347"/>
    </location>
</feature>
<protein>
    <submittedName>
        <fullName evidence="9">Uncharacterized protein</fullName>
    </submittedName>
</protein>
<dbReference type="Proteomes" id="UP001159364">
    <property type="component" value="Linkage Group LG03"/>
</dbReference>
<evidence type="ECO:0000256" key="8">
    <source>
        <dbReference type="SAM" id="Phobius"/>
    </source>
</evidence>
<dbReference type="Pfam" id="PF10225">
    <property type="entry name" value="NEMP"/>
    <property type="match status" value="1"/>
</dbReference>
<evidence type="ECO:0000313" key="9">
    <source>
        <dbReference type="EMBL" id="KAJ8769331.1"/>
    </source>
</evidence>
<dbReference type="PANTHER" id="PTHR31587">
    <property type="entry name" value="TRANSMEMBRANE PROTEIN (DUF2215)"/>
    <property type="match status" value="1"/>
</dbReference>
<keyword evidence="10" id="KW-1185">Reference proteome</keyword>
<comment type="caution">
    <text evidence="9">The sequence shown here is derived from an EMBL/GenBank/DDBJ whole genome shotgun (WGS) entry which is preliminary data.</text>
</comment>
<evidence type="ECO:0000256" key="4">
    <source>
        <dbReference type="ARBA" id="ARBA00022729"/>
    </source>
</evidence>
<dbReference type="PANTHER" id="PTHR31587:SF4">
    <property type="entry name" value="TRANSMEMBRANE PROTEIN (DUF2215)"/>
    <property type="match status" value="1"/>
</dbReference>
<gene>
    <name evidence="9" type="ORF">K2173_002535</name>
</gene>
<dbReference type="EMBL" id="JAIWQS010000003">
    <property type="protein sequence ID" value="KAJ8769331.1"/>
    <property type="molecule type" value="Genomic_DNA"/>
</dbReference>
<reference evidence="9 10" key="1">
    <citation type="submission" date="2021-09" db="EMBL/GenBank/DDBJ databases">
        <title>Genomic insights and catalytic innovation underlie evolution of tropane alkaloids biosynthesis.</title>
        <authorList>
            <person name="Wang Y.-J."/>
            <person name="Tian T."/>
            <person name="Huang J.-P."/>
            <person name="Huang S.-X."/>
        </authorList>
    </citation>
    <scope>NUCLEOTIDE SEQUENCE [LARGE SCALE GENOMIC DNA]</scope>
    <source>
        <strain evidence="9">KIB-2018</strain>
        <tissue evidence="9">Leaf</tissue>
    </source>
</reference>
<comment type="subcellular location">
    <subcellularLocation>
        <location evidence="1">Nucleus inner membrane</location>
        <topology evidence="1">Multi-pass membrane protein</topology>
        <orientation evidence="1">Nucleoplasmic side</orientation>
    </subcellularLocation>
</comment>
<organism evidence="9 10">
    <name type="scientific">Erythroxylum novogranatense</name>
    <dbReference type="NCBI Taxonomy" id="1862640"/>
    <lineage>
        <taxon>Eukaryota</taxon>
        <taxon>Viridiplantae</taxon>
        <taxon>Streptophyta</taxon>
        <taxon>Embryophyta</taxon>
        <taxon>Tracheophyta</taxon>
        <taxon>Spermatophyta</taxon>
        <taxon>Magnoliopsida</taxon>
        <taxon>eudicotyledons</taxon>
        <taxon>Gunneridae</taxon>
        <taxon>Pentapetalae</taxon>
        <taxon>rosids</taxon>
        <taxon>fabids</taxon>
        <taxon>Malpighiales</taxon>
        <taxon>Erythroxylaceae</taxon>
        <taxon>Erythroxylum</taxon>
    </lineage>
</organism>
<evidence type="ECO:0000256" key="3">
    <source>
        <dbReference type="ARBA" id="ARBA00022692"/>
    </source>
</evidence>
<keyword evidence="5 8" id="KW-1133">Transmembrane helix</keyword>